<comment type="caution">
    <text evidence="4">The sequence shown here is derived from an EMBL/GenBank/DDBJ whole genome shotgun (WGS) entry which is preliminary data.</text>
</comment>
<dbReference type="PROSITE" id="PS50088">
    <property type="entry name" value="ANK_REPEAT"/>
    <property type="match status" value="4"/>
</dbReference>
<feature type="repeat" description="ANK" evidence="3">
    <location>
        <begin position="68"/>
        <end position="100"/>
    </location>
</feature>
<proteinExistence type="predicted"/>
<dbReference type="PANTHER" id="PTHR24198">
    <property type="entry name" value="ANKYRIN REPEAT AND PROTEIN KINASE DOMAIN-CONTAINING PROTEIN"/>
    <property type="match status" value="1"/>
</dbReference>
<feature type="repeat" description="ANK" evidence="3">
    <location>
        <begin position="274"/>
        <end position="306"/>
    </location>
</feature>
<gene>
    <name evidence="4" type="ORF">LY90DRAFT_643180</name>
</gene>
<keyword evidence="5" id="KW-1185">Reference proteome</keyword>
<dbReference type="GO" id="GO:0005737">
    <property type="term" value="C:cytoplasm"/>
    <property type="evidence" value="ECO:0007669"/>
    <property type="project" value="TreeGrafter"/>
</dbReference>
<name>A0A1Y2DMI4_9FUNG</name>
<dbReference type="SMART" id="SM00248">
    <property type="entry name" value="ANK"/>
    <property type="match status" value="9"/>
</dbReference>
<dbReference type="InterPro" id="IPR002110">
    <property type="entry name" value="Ankyrin_rpt"/>
</dbReference>
<dbReference type="InterPro" id="IPR036770">
    <property type="entry name" value="Ankyrin_rpt-contain_sf"/>
</dbReference>
<dbReference type="SUPFAM" id="SSF48403">
    <property type="entry name" value="Ankyrin repeat"/>
    <property type="match status" value="2"/>
</dbReference>
<dbReference type="Proteomes" id="UP000193920">
    <property type="component" value="Unassembled WGS sequence"/>
</dbReference>
<evidence type="ECO:0000313" key="5">
    <source>
        <dbReference type="Proteomes" id="UP000193920"/>
    </source>
</evidence>
<feature type="repeat" description="ANK" evidence="3">
    <location>
        <begin position="384"/>
        <end position="416"/>
    </location>
</feature>
<keyword evidence="2 3" id="KW-0040">ANK repeat</keyword>
<evidence type="ECO:0000256" key="1">
    <source>
        <dbReference type="ARBA" id="ARBA00022737"/>
    </source>
</evidence>
<evidence type="ECO:0000256" key="2">
    <source>
        <dbReference type="ARBA" id="ARBA00023043"/>
    </source>
</evidence>
<dbReference type="EMBL" id="MCOG01000061">
    <property type="protein sequence ID" value="ORY60441.1"/>
    <property type="molecule type" value="Genomic_DNA"/>
</dbReference>
<dbReference type="Gene3D" id="1.25.40.20">
    <property type="entry name" value="Ankyrin repeat-containing domain"/>
    <property type="match status" value="3"/>
</dbReference>
<dbReference type="PANTHER" id="PTHR24198:SF165">
    <property type="entry name" value="ANKYRIN REPEAT-CONTAINING PROTEIN-RELATED"/>
    <property type="match status" value="1"/>
</dbReference>
<evidence type="ECO:0000256" key="3">
    <source>
        <dbReference type="PROSITE-ProRule" id="PRU00023"/>
    </source>
</evidence>
<dbReference type="AlphaFoldDB" id="A0A1Y2DMI4"/>
<protein>
    <submittedName>
        <fullName evidence="4">Ankyrin</fullName>
    </submittedName>
</protein>
<evidence type="ECO:0000313" key="4">
    <source>
        <dbReference type="EMBL" id="ORY60441.1"/>
    </source>
</evidence>
<dbReference type="OrthoDB" id="194358at2759"/>
<dbReference type="Pfam" id="PF12796">
    <property type="entry name" value="Ank_2"/>
    <property type="match status" value="2"/>
</dbReference>
<feature type="repeat" description="ANK" evidence="3">
    <location>
        <begin position="351"/>
        <end position="383"/>
    </location>
</feature>
<organism evidence="4 5">
    <name type="scientific">Neocallimastix californiae</name>
    <dbReference type="NCBI Taxonomy" id="1754190"/>
    <lineage>
        <taxon>Eukaryota</taxon>
        <taxon>Fungi</taxon>
        <taxon>Fungi incertae sedis</taxon>
        <taxon>Chytridiomycota</taxon>
        <taxon>Chytridiomycota incertae sedis</taxon>
        <taxon>Neocallimastigomycetes</taxon>
        <taxon>Neocallimastigales</taxon>
        <taxon>Neocallimastigaceae</taxon>
        <taxon>Neocallimastix</taxon>
    </lineage>
</organism>
<accession>A0A1Y2DMI4</accession>
<reference evidence="4 5" key="1">
    <citation type="submission" date="2016-08" db="EMBL/GenBank/DDBJ databases">
        <title>A Parts List for Fungal Cellulosomes Revealed by Comparative Genomics.</title>
        <authorList>
            <consortium name="DOE Joint Genome Institute"/>
            <person name="Haitjema C.H."/>
            <person name="Gilmore S.P."/>
            <person name="Henske J.K."/>
            <person name="Solomon K.V."/>
            <person name="De Groot R."/>
            <person name="Kuo A."/>
            <person name="Mondo S.J."/>
            <person name="Salamov A.A."/>
            <person name="Labutti K."/>
            <person name="Zhao Z."/>
            <person name="Chiniquy J."/>
            <person name="Barry K."/>
            <person name="Brewer H.M."/>
            <person name="Purvine S.O."/>
            <person name="Wright A.T."/>
            <person name="Boxma B."/>
            <person name="Van Alen T."/>
            <person name="Hackstein J.H."/>
            <person name="Baker S.E."/>
            <person name="Grigoriev I.V."/>
            <person name="O'Malley M.A."/>
        </authorList>
    </citation>
    <scope>NUCLEOTIDE SEQUENCE [LARGE SCALE GENOMIC DNA]</scope>
    <source>
        <strain evidence="4 5">G1</strain>
    </source>
</reference>
<dbReference type="PROSITE" id="PS50297">
    <property type="entry name" value="ANK_REP_REGION"/>
    <property type="match status" value="2"/>
</dbReference>
<dbReference type="STRING" id="1754190.A0A1Y2DMI4"/>
<sequence length="458" mass="53919">MEIKDTINTNDYFKIYRFFEKNICINLEYINKSKFDILIYCIKHNISFSVIELIVKRFYTNLNYETDNKEIPFFLALEYNRFNISKFLLSAGADINYCNSNGENALFYLLSKEKLHRNSLVFLLNHNIKTKYNSPHHTKELYFLKELIKKEKLNLIQNYVEYIDSKINKELISELIHLSKAKQKMSIKEMNEILINSKRKFMKESHINEQIFAFSISKNNLGIIKYFYSLDINFIKNYFIRNNVLPLICKGNQLDVIKFAVDKGSNVNEKDEKTGDTALMILCQNENLEAIDFLIKQKADVNLTNNNNKYTALMYGCELENFEITKYLIENSSNINDKDIDNNTSLEKDNKGNSIIFQVYSNKHIKLLKYLINHGADINIQDKSGNTLLYLVYKERNVSLFKYLIDHKANVNISNNNGFSIIHDICKNDDNDLYQYILQHQHLQMKSNNRRELGPIPF</sequence>
<keyword evidence="1" id="KW-0677">Repeat</keyword>